<reference evidence="1" key="1">
    <citation type="submission" date="2015-06" db="UniProtKB">
        <authorList>
            <consortium name="EnsemblPlants"/>
        </authorList>
    </citation>
    <scope>IDENTIFICATION</scope>
</reference>
<dbReference type="AlphaFoldDB" id="R7W497"/>
<sequence length="517" mass="56093">MAGAAVVHPSRVILSAGNMLLHHGTTPPRAVDEGDEWTAAAARRAAGARCRHASGEEQLVAEAATPAHRSAFTAHYPVEQPHAAFRPATSLYPRCFPHHRSTASQGNPHSQRPARCRSAASSACPAPAGAPSAGVCLYHPPRVSQLYVPEHLVYTGDFPDPDSDVVQVVGGEVCAASGDGLLLLAFSNLRFLAPILAKQGAERLRQPPIGMDPTHVPALARFVFNPLTHQLSRLPVPDIARNPVLGRHLGLLTQADRGHGHGHGPPDRFAVADLQEGNRMLRFLSEKGKWENVAVSPCQLPSARQMEIDQEALVFRGRLWWVDVTWGAVSADPFSDRPELSFVELPSGSVLPEGAQVEALRRGSLLPDAEGNVWWREAPVRYRRVGVSEGRLRYVEVSQKEPFLLSSFVLDNDGSGWTLERRVALSELRAGGGYPWLHIPEGKTPQIGLLDPLNANVVYLTVDKEVLVVVDMDRKEVIGRSLYETDVSYIPCVLPPWIGSSQIPSAGCVDPNVGVVQ</sequence>
<dbReference type="EnsemblPlants" id="EMT01691">
    <property type="protein sequence ID" value="EMT01691"/>
    <property type="gene ID" value="F775_20196"/>
</dbReference>
<dbReference type="Pfam" id="PF07762">
    <property type="entry name" value="DUF1618"/>
    <property type="match status" value="1"/>
</dbReference>
<evidence type="ECO:0000313" key="1">
    <source>
        <dbReference type="EnsemblPlants" id="EMT01691"/>
    </source>
</evidence>
<organism evidence="1">
    <name type="scientific">Aegilops tauschii</name>
    <name type="common">Tausch's goatgrass</name>
    <name type="synonym">Aegilops squarrosa</name>
    <dbReference type="NCBI Taxonomy" id="37682"/>
    <lineage>
        <taxon>Eukaryota</taxon>
        <taxon>Viridiplantae</taxon>
        <taxon>Streptophyta</taxon>
        <taxon>Embryophyta</taxon>
        <taxon>Tracheophyta</taxon>
        <taxon>Spermatophyta</taxon>
        <taxon>Magnoliopsida</taxon>
        <taxon>Liliopsida</taxon>
        <taxon>Poales</taxon>
        <taxon>Poaceae</taxon>
        <taxon>BOP clade</taxon>
        <taxon>Pooideae</taxon>
        <taxon>Triticodae</taxon>
        <taxon>Triticeae</taxon>
        <taxon>Triticinae</taxon>
        <taxon>Aegilops</taxon>
    </lineage>
</organism>
<dbReference type="InterPro" id="IPR011676">
    <property type="entry name" value="DUF1618"/>
</dbReference>
<protein>
    <submittedName>
        <fullName evidence="1">Uncharacterized protein</fullName>
    </submittedName>
</protein>
<name>R7W497_AEGTA</name>
<proteinExistence type="predicted"/>
<dbReference type="PANTHER" id="PTHR33086:SF98">
    <property type="entry name" value="OS05G0468200 PROTEIN"/>
    <property type="match status" value="1"/>
</dbReference>
<dbReference type="PANTHER" id="PTHR33086">
    <property type="entry name" value="OS05G0468200 PROTEIN-RELATED"/>
    <property type="match status" value="1"/>
</dbReference>
<accession>R7W497</accession>